<dbReference type="InterPro" id="IPR002219">
    <property type="entry name" value="PKC_DAG/PE"/>
</dbReference>
<evidence type="ECO:0000313" key="6">
    <source>
        <dbReference type="EMBL" id="CAD1477581.1"/>
    </source>
</evidence>
<feature type="compositionally biased region" description="Polar residues" evidence="4">
    <location>
        <begin position="309"/>
        <end position="348"/>
    </location>
</feature>
<dbReference type="InterPro" id="IPR036305">
    <property type="entry name" value="RGS_sf"/>
</dbReference>
<proteinExistence type="predicted"/>
<dbReference type="GO" id="GO:0046872">
    <property type="term" value="F:metal ion binding"/>
    <property type="evidence" value="ECO:0007669"/>
    <property type="project" value="UniProtKB-KW"/>
</dbReference>
<evidence type="ECO:0000259" key="5">
    <source>
        <dbReference type="PROSITE" id="PS50081"/>
    </source>
</evidence>
<accession>A0A6V7HE20</accession>
<dbReference type="SUPFAM" id="SSF48097">
    <property type="entry name" value="Regulator of G-protein signaling, RGS"/>
    <property type="match status" value="1"/>
</dbReference>
<dbReference type="InterPro" id="IPR044926">
    <property type="entry name" value="RGS_subdomain_2"/>
</dbReference>
<organism evidence="6 7">
    <name type="scientific">Heterotrigona itama</name>
    <dbReference type="NCBI Taxonomy" id="395501"/>
    <lineage>
        <taxon>Eukaryota</taxon>
        <taxon>Metazoa</taxon>
        <taxon>Ecdysozoa</taxon>
        <taxon>Arthropoda</taxon>
        <taxon>Hexapoda</taxon>
        <taxon>Insecta</taxon>
        <taxon>Pterygota</taxon>
        <taxon>Neoptera</taxon>
        <taxon>Endopterygota</taxon>
        <taxon>Hymenoptera</taxon>
        <taxon>Apocrita</taxon>
        <taxon>Aculeata</taxon>
        <taxon>Apoidea</taxon>
        <taxon>Anthophila</taxon>
        <taxon>Apidae</taxon>
        <taxon>Heterotrigona</taxon>
    </lineage>
</organism>
<dbReference type="Gene3D" id="3.30.60.20">
    <property type="match status" value="1"/>
</dbReference>
<feature type="compositionally biased region" description="Pro residues" evidence="4">
    <location>
        <begin position="381"/>
        <end position="393"/>
    </location>
</feature>
<dbReference type="Proteomes" id="UP000752696">
    <property type="component" value="Unassembled WGS sequence"/>
</dbReference>
<evidence type="ECO:0000256" key="3">
    <source>
        <dbReference type="SAM" id="Coils"/>
    </source>
</evidence>
<dbReference type="PROSITE" id="PS50081">
    <property type="entry name" value="ZF_DAG_PE_2"/>
    <property type="match status" value="1"/>
</dbReference>
<dbReference type="GO" id="GO:0001664">
    <property type="term" value="F:G protein-coupled receptor binding"/>
    <property type="evidence" value="ECO:0007669"/>
    <property type="project" value="TreeGrafter"/>
</dbReference>
<dbReference type="PANTHER" id="PTHR45872:SF2">
    <property type="entry name" value="RHO GUANINE NUCLEOTIDE EXCHANGE FACTOR 2, ISOFORM D"/>
    <property type="match status" value="1"/>
</dbReference>
<reference evidence="6" key="1">
    <citation type="submission" date="2020-07" db="EMBL/GenBank/DDBJ databases">
        <authorList>
            <person name="Nazaruddin N."/>
        </authorList>
    </citation>
    <scope>NUCLEOTIDE SEQUENCE</scope>
</reference>
<feature type="region of interest" description="Disordered" evidence="4">
    <location>
        <begin position="376"/>
        <end position="411"/>
    </location>
</feature>
<dbReference type="AlphaFoldDB" id="A0A6V7HE20"/>
<sequence length="743" mass="80324">SRAAAGAEVRAGQAEIEEGMNGTAALRRSVGGGGGAAGGGTVEPAPVATLVVYKDDAGYGMKVSGDNPVYVQSVKEASTQVVLTVQQKPVATSSAATTATGLQVGLAGGHQRPVSLSAGTTMVSPSQPATSLHRASTAPAAGAPCNARITGPQPVDHEKKRQLETQRVHTFQLMLEKEQSYVDKLRSELAKASTGSGNVNVVALQTELAGAERRVRTLQEQLAAITTNEQLCSLVTNTSCSPGYYSPLSSSSGDVPPPLPSRKSLSMQSLSPPPLPPRPPPTTNTHHVAQLELERHLLTHLTPSTTSHGIPNSLSQGANLGSSNSLNKHQRTKSSPEQLGTTSISPSEASRRLIASESMNDLSPPRHVRHSDIDIDELPHITPPGTPPPPYPVASPGNDTSSSTINDGQLEDHGPFKSLSRLWGHHAHLAVFINYVLSNSDPSSLLFYLVTDLYKEGNAKEMRKWAYEIHSSFLVPGAIFWKARTRAKEELNEQLADFQQKRTAGLGTLFGPSDAQLDESASDRMRETKIIETYLLPKMEPYLEDIEKEHVDLRQFTTAAGLATILTKIFQVRPVSLDRVPTFVAKDKSNLKARLLTGKTRKMTIRGHHFVAHQYFTITYCNHCQLIIGGIGPQGYLCSDCSLSVHRQCVRVVEENCPGPLVRKERGNDRISKLMERIRPERKPPSSHHHHSQNHMLHGEHRGGVIAGNARSSSERGRISAYSGASDHADSMDNPSSREDISE</sequence>
<feature type="compositionally biased region" description="Basic and acidic residues" evidence="4">
    <location>
        <begin position="727"/>
        <end position="743"/>
    </location>
</feature>
<dbReference type="InterPro" id="IPR015212">
    <property type="entry name" value="RGS-like_dom"/>
</dbReference>
<keyword evidence="1" id="KW-0479">Metal-binding</keyword>
<protein>
    <recommendedName>
        <fullName evidence="5">Phorbol-ester/DAG-type domain-containing protein</fullName>
    </recommendedName>
</protein>
<feature type="compositionally biased region" description="Polar residues" evidence="4">
    <location>
        <begin position="397"/>
        <end position="407"/>
    </location>
</feature>
<feature type="region of interest" description="Disordered" evidence="4">
    <location>
        <begin position="247"/>
        <end position="285"/>
    </location>
</feature>
<feature type="domain" description="Phorbol-ester/DAG-type" evidence="5">
    <location>
        <begin position="607"/>
        <end position="657"/>
    </location>
</feature>
<keyword evidence="7" id="KW-1185">Reference proteome</keyword>
<feature type="coiled-coil region" evidence="3">
    <location>
        <begin position="201"/>
        <end position="228"/>
    </location>
</feature>
<feature type="non-terminal residue" evidence="6">
    <location>
        <position position="1"/>
    </location>
</feature>
<evidence type="ECO:0000256" key="1">
    <source>
        <dbReference type="ARBA" id="ARBA00022723"/>
    </source>
</evidence>
<feature type="non-terminal residue" evidence="6">
    <location>
        <position position="743"/>
    </location>
</feature>
<dbReference type="Pfam" id="PF00130">
    <property type="entry name" value="C1_1"/>
    <property type="match status" value="1"/>
</dbReference>
<comment type="caution">
    <text evidence="6">The sequence shown here is derived from an EMBL/GenBank/DDBJ whole genome shotgun (WGS) entry which is preliminary data.</text>
</comment>
<dbReference type="SUPFAM" id="SSF57889">
    <property type="entry name" value="Cysteine-rich domain"/>
    <property type="match status" value="1"/>
</dbReference>
<evidence type="ECO:0000256" key="4">
    <source>
        <dbReference type="SAM" id="MobiDB-lite"/>
    </source>
</evidence>
<dbReference type="GO" id="GO:0005085">
    <property type="term" value="F:guanyl-nucleotide exchange factor activity"/>
    <property type="evidence" value="ECO:0007669"/>
    <property type="project" value="InterPro"/>
</dbReference>
<dbReference type="OrthoDB" id="2272012at2759"/>
<gene>
    <name evidence="6" type="ORF">MHI_LOCUS736698</name>
</gene>
<evidence type="ECO:0000313" key="7">
    <source>
        <dbReference type="Proteomes" id="UP000752696"/>
    </source>
</evidence>
<keyword evidence="3" id="KW-0175">Coiled coil</keyword>
<feature type="region of interest" description="Disordered" evidence="4">
    <location>
        <begin position="302"/>
        <end position="348"/>
    </location>
</feature>
<dbReference type="Gene3D" id="1.10.167.10">
    <property type="entry name" value="Regulator of G-protein Signalling 4, domain 2"/>
    <property type="match status" value="2"/>
</dbReference>
<dbReference type="GO" id="GO:0005737">
    <property type="term" value="C:cytoplasm"/>
    <property type="evidence" value="ECO:0007669"/>
    <property type="project" value="InterPro"/>
</dbReference>
<feature type="region of interest" description="Disordered" evidence="4">
    <location>
        <begin position="679"/>
        <end position="743"/>
    </location>
</feature>
<name>A0A6V7HE20_9HYME</name>
<dbReference type="GO" id="GO:0007186">
    <property type="term" value="P:G protein-coupled receptor signaling pathway"/>
    <property type="evidence" value="ECO:0007669"/>
    <property type="project" value="TreeGrafter"/>
</dbReference>
<feature type="compositionally biased region" description="Pro residues" evidence="4">
    <location>
        <begin position="271"/>
        <end position="282"/>
    </location>
</feature>
<dbReference type="InterPro" id="IPR046349">
    <property type="entry name" value="C1-like_sf"/>
</dbReference>
<dbReference type="PANTHER" id="PTHR45872">
    <property type="entry name" value="RHO GUANINE NUCLEOTIDE EXCHANGE FACTOR 2, ISOFORM D"/>
    <property type="match status" value="1"/>
</dbReference>
<keyword evidence="2" id="KW-0862">Zinc</keyword>
<dbReference type="SMART" id="SM00109">
    <property type="entry name" value="C1"/>
    <property type="match status" value="1"/>
</dbReference>
<dbReference type="PROSITE" id="PS00479">
    <property type="entry name" value="ZF_DAG_PE_1"/>
    <property type="match status" value="1"/>
</dbReference>
<dbReference type="EMBL" id="CAJDYZ010010101">
    <property type="protein sequence ID" value="CAD1477581.1"/>
    <property type="molecule type" value="Genomic_DNA"/>
</dbReference>
<dbReference type="Pfam" id="PF09128">
    <property type="entry name" value="RGS-like"/>
    <property type="match status" value="1"/>
</dbReference>
<evidence type="ECO:0000256" key="2">
    <source>
        <dbReference type="ARBA" id="ARBA00022833"/>
    </source>
</evidence>